<dbReference type="EMBL" id="QYBA01000100">
    <property type="protein sequence ID" value="TKY91960.1"/>
    <property type="molecule type" value="Genomic_DNA"/>
</dbReference>
<sequence length="162" mass="18245">MNIKHIFITFLILFTFWILLSAHFDILHVGSGIVCCAIVAYASHDLLFTGTQNHGLTKTTRFIAYLPWLIYQIIIANIDVARRALSPSMPIDPHIFTFKTRLKSDVARTTLANSITLTPGTVTVDIIDDLFYVHAIAKEPAEDLLEGTMERKVAHIFMEDVT</sequence>
<gene>
    <name evidence="1" type="ORF">C5S46_03100</name>
</gene>
<reference evidence="1" key="1">
    <citation type="submission" date="2018-09" db="EMBL/GenBank/DDBJ databases">
        <title>A genomic encyclopedia of anaerobic methanotrophic archaea.</title>
        <authorList>
            <person name="Skennerton C.T."/>
            <person name="Chadwick G.L."/>
            <person name="Laso-Perez R."/>
            <person name="Leu A.O."/>
            <person name="Speth D.R."/>
            <person name="Yu H."/>
            <person name="Morgan-Lang C."/>
            <person name="Hatzenpichler R."/>
            <person name="Goudeau D."/>
            <person name="Malmstrom R."/>
            <person name="Woyke T."/>
            <person name="Hallam S."/>
            <person name="Tyson G.W."/>
            <person name="Wegener G."/>
            <person name="Boetius A."/>
            <person name="Orphan V.J."/>
        </authorList>
    </citation>
    <scope>NUCLEOTIDE SEQUENCE</scope>
    <source>
        <strain evidence="1">CONS3730D10UFb2</strain>
    </source>
</reference>
<name>A0AC61SBC3_9EURY</name>
<evidence type="ECO:0000313" key="1">
    <source>
        <dbReference type="EMBL" id="TKY91960.1"/>
    </source>
</evidence>
<protein>
    <submittedName>
        <fullName evidence="1">Cation transporter</fullName>
    </submittedName>
</protein>
<proteinExistence type="predicted"/>
<accession>A0AC61SBC3</accession>
<evidence type="ECO:0000313" key="2">
    <source>
        <dbReference type="Proteomes" id="UP000315423"/>
    </source>
</evidence>
<comment type="caution">
    <text evidence="1">The sequence shown here is derived from an EMBL/GenBank/DDBJ whole genome shotgun (WGS) entry which is preliminary data.</text>
</comment>
<dbReference type="Proteomes" id="UP000315423">
    <property type="component" value="Unassembled WGS sequence"/>
</dbReference>
<organism evidence="1 2">
    <name type="scientific">Candidatus Methanomarinus sp</name>
    <dbReference type="NCBI Taxonomy" id="3386244"/>
    <lineage>
        <taxon>Archaea</taxon>
        <taxon>Methanobacteriati</taxon>
        <taxon>Methanobacteriota</taxon>
        <taxon>Stenosarchaea group</taxon>
        <taxon>Methanomicrobia</taxon>
        <taxon>Methanosarcinales</taxon>
        <taxon>ANME-2 cluster</taxon>
        <taxon>Candidatus Methanocomedenaceae</taxon>
        <taxon>Candidatus Methanomarinus</taxon>
    </lineage>
</organism>